<evidence type="ECO:0000313" key="3">
    <source>
        <dbReference type="EMBL" id="MDR6332751.1"/>
    </source>
</evidence>
<name>A0A9W6CFF5_XANFL</name>
<organism evidence="2 4">
    <name type="scientific">Xanthobacter flavus</name>
    <dbReference type="NCBI Taxonomy" id="281"/>
    <lineage>
        <taxon>Bacteria</taxon>
        <taxon>Pseudomonadati</taxon>
        <taxon>Pseudomonadota</taxon>
        <taxon>Alphaproteobacteria</taxon>
        <taxon>Hyphomicrobiales</taxon>
        <taxon>Xanthobacteraceae</taxon>
        <taxon>Xanthobacter</taxon>
    </lineage>
</organism>
<dbReference type="GO" id="GO:0016787">
    <property type="term" value="F:hydrolase activity"/>
    <property type="evidence" value="ECO:0007669"/>
    <property type="project" value="UniProtKB-KW"/>
</dbReference>
<feature type="coiled-coil region" evidence="1">
    <location>
        <begin position="80"/>
        <end position="128"/>
    </location>
</feature>
<accession>A0A9W6CFF5</accession>
<dbReference type="PANTHER" id="PTHR30438">
    <property type="entry name" value="36 KDA ANTIGEN-RELATED"/>
    <property type="match status" value="1"/>
</dbReference>
<sequence length="345" mass="36916">MKRSLAILAVIVALAAAGGAGAWYLAHRSRALPPGFAEGNGRIEATEVDVATKAAGRLLDVLAEEGDFIKQGQVIAHIDVSDLEAALRTADAQAAQARQSRDTAFHVVEQRKGELDLATKELERQETLVAKGFATEQKVDQYRTTKLTAAAALAAAQSSLAASESAIRAAEAEVDRLKRLVADGTLIAPKSGRVIYRLAEPGEVLGAGGKVLTFIDLSDVYMTIFLPAADAGRIGVGTPARLLLEPLPDRAVPAAVSFVSARAQFTPKQVETQRERDRMMFRVKLRVARPLVEKYLEHVKTGVTGVGYVRLDPAAQWPAWLDSDLVQEFGEPAKDSGAKDTGAKK</sequence>
<dbReference type="SUPFAM" id="SSF111369">
    <property type="entry name" value="HlyD-like secretion proteins"/>
    <property type="match status" value="1"/>
</dbReference>
<keyword evidence="2" id="KW-0378">Hydrolase</keyword>
<evidence type="ECO:0000313" key="5">
    <source>
        <dbReference type="Proteomes" id="UP001245370"/>
    </source>
</evidence>
<proteinExistence type="predicted"/>
<dbReference type="PANTHER" id="PTHR30438:SF2">
    <property type="entry name" value="MEMBRANE PROTEIN"/>
    <property type="match status" value="1"/>
</dbReference>
<dbReference type="AlphaFoldDB" id="A0A9W6CFF5"/>
<dbReference type="EMBL" id="JAVDPY010000002">
    <property type="protein sequence ID" value="MDR6332751.1"/>
    <property type="molecule type" value="Genomic_DNA"/>
</dbReference>
<dbReference type="GeneID" id="95761495"/>
<gene>
    <name evidence="3" type="ORF">GGQ86_001215</name>
    <name evidence="2" type="ORF">XFLAVUS301_07000</name>
</gene>
<evidence type="ECO:0000313" key="4">
    <source>
        <dbReference type="Proteomes" id="UP001144397"/>
    </source>
</evidence>
<dbReference type="Proteomes" id="UP001245370">
    <property type="component" value="Unassembled WGS sequence"/>
</dbReference>
<dbReference type="Gene3D" id="1.10.287.470">
    <property type="entry name" value="Helix hairpin bin"/>
    <property type="match status" value="1"/>
</dbReference>
<dbReference type="Gene3D" id="2.40.30.170">
    <property type="match status" value="1"/>
</dbReference>
<dbReference type="EMBL" id="BSDO01000001">
    <property type="protein sequence ID" value="GLI21026.1"/>
    <property type="molecule type" value="Genomic_DNA"/>
</dbReference>
<reference evidence="2" key="1">
    <citation type="submission" date="2022-12" db="EMBL/GenBank/DDBJ databases">
        <title>Reference genome sequencing for broad-spectrum identification of bacterial and archaeal isolates by mass spectrometry.</title>
        <authorList>
            <person name="Sekiguchi Y."/>
            <person name="Tourlousse D.M."/>
        </authorList>
    </citation>
    <scope>NUCLEOTIDE SEQUENCE</scope>
    <source>
        <strain evidence="2">301</strain>
    </source>
</reference>
<feature type="coiled-coil region" evidence="1">
    <location>
        <begin position="153"/>
        <end position="180"/>
    </location>
</feature>
<comment type="caution">
    <text evidence="2">The sequence shown here is derived from an EMBL/GenBank/DDBJ whole genome shotgun (WGS) entry which is preliminary data.</text>
</comment>
<dbReference type="RefSeq" id="WP_281805416.1">
    <property type="nucleotide sequence ID" value="NZ_BSDO01000001.1"/>
</dbReference>
<evidence type="ECO:0000256" key="1">
    <source>
        <dbReference type="SAM" id="Coils"/>
    </source>
</evidence>
<evidence type="ECO:0000313" key="2">
    <source>
        <dbReference type="EMBL" id="GLI21026.1"/>
    </source>
</evidence>
<dbReference type="Gene3D" id="2.40.50.100">
    <property type="match status" value="1"/>
</dbReference>
<keyword evidence="5" id="KW-1185">Reference proteome</keyword>
<dbReference type="Proteomes" id="UP001144397">
    <property type="component" value="Unassembled WGS sequence"/>
</dbReference>
<protein>
    <submittedName>
        <fullName evidence="2">Glycoside hydrolase family 43</fullName>
    </submittedName>
    <submittedName>
        <fullName evidence="3">HlyD family secretion protein</fullName>
    </submittedName>
</protein>
<reference evidence="3 5" key="2">
    <citation type="submission" date="2023-07" db="EMBL/GenBank/DDBJ databases">
        <title>Genomic Encyclopedia of Type Strains, Phase IV (KMG-IV): sequencing the most valuable type-strain genomes for metagenomic binning, comparative biology and taxonomic classification.</title>
        <authorList>
            <person name="Goeker M."/>
        </authorList>
    </citation>
    <scope>NUCLEOTIDE SEQUENCE [LARGE SCALE GENOMIC DNA]</scope>
    <source>
        <strain evidence="3 5">DSM 338</strain>
    </source>
</reference>
<keyword evidence="1" id="KW-0175">Coiled coil</keyword>
<dbReference type="GO" id="GO:0005886">
    <property type="term" value="C:plasma membrane"/>
    <property type="evidence" value="ECO:0007669"/>
    <property type="project" value="TreeGrafter"/>
</dbReference>